<evidence type="ECO:0000256" key="1">
    <source>
        <dbReference type="ARBA" id="ARBA00005641"/>
    </source>
</evidence>
<dbReference type="EC" id="3.2.1.4" evidence="7"/>
<keyword evidence="2 4" id="KW-0378">Hydrolase</keyword>
<dbReference type="Pfam" id="PF00150">
    <property type="entry name" value="Cellulase"/>
    <property type="match status" value="1"/>
</dbReference>
<feature type="domain" description="Glycoside hydrolase family 5" evidence="6">
    <location>
        <begin position="199"/>
        <end position="477"/>
    </location>
</feature>
<comment type="similarity">
    <text evidence="1 4">Belongs to the glycosyl hydrolase 5 (cellulase A) family.</text>
</comment>
<dbReference type="GeneID" id="72063432"/>
<evidence type="ECO:0000256" key="5">
    <source>
        <dbReference type="SAM" id="Phobius"/>
    </source>
</evidence>
<dbReference type="AlphaFoldDB" id="A0A9Q8Q763"/>
<dbReference type="Gene3D" id="3.20.20.80">
    <property type="entry name" value="Glycosidases"/>
    <property type="match status" value="1"/>
</dbReference>
<dbReference type="OrthoDB" id="442731at2759"/>
<gene>
    <name evidence="7" type="ORF">JDV02_001469</name>
</gene>
<keyword evidence="8" id="KW-1185">Reference proteome</keyword>
<evidence type="ECO:0000313" key="8">
    <source>
        <dbReference type="Proteomes" id="UP000829364"/>
    </source>
</evidence>
<evidence type="ECO:0000256" key="2">
    <source>
        <dbReference type="ARBA" id="ARBA00022801"/>
    </source>
</evidence>
<evidence type="ECO:0000256" key="4">
    <source>
        <dbReference type="RuleBase" id="RU361153"/>
    </source>
</evidence>
<dbReference type="RefSeq" id="XP_047838369.1">
    <property type="nucleotide sequence ID" value="XM_047982405.1"/>
</dbReference>
<keyword evidence="3 4" id="KW-0326">Glycosidase</keyword>
<dbReference type="KEGG" id="ptkz:JDV02_001469"/>
<sequence>MGQSSLSSGAFIAAAESHVGDGHGPTAVVGQSRSHDYGDPFASILADDELPLSSTTEPLAIATPGELESRFGGPAWLKKKRRRPLRAVLRCLRRAPRLRRSPCGMVLMVLAAVLGTLAAYTWMREQGFDAPWVPDSESQRFALQPLPAPLNQTLITDYELPLRTKGRYIVDAAGRRFRLSSVNWYGASDELFVAGGLDVRHRAEIAQTIKKLGFNSVRLPYADEMVRANPRIDADLVAANPDLAGQRAMDVFEAVVEALTSAGLAVIINNHITSATWCCGADPCDAGWANDHLGPLCRVRQSEDEWIENWEDVMARFVDNRLVIGADLRNEVRGLWGTMPWAKWAAAAERCGNRLLGMRSDWLMVVEGTESANDVSGARTRPVRLDVSERLVYSAHVYKWSGWGSVDGRFQQRTYTSFARAMERNWGYLLSSQVAPVWVGELGAPGRPSVGDAHYWQHLWRFLGDADADFGYWALNARKPAGNATETYGLVADDWATPVLDYRLKDMLEHMRRA</sequence>
<protein>
    <submittedName>
        <fullName evidence="7">Cellulase</fullName>
        <ecNumber evidence="7">3.2.1.4</ecNumber>
    </submittedName>
</protein>
<dbReference type="Proteomes" id="UP000829364">
    <property type="component" value="Chromosome 1"/>
</dbReference>
<dbReference type="PANTHER" id="PTHR31263:SF0">
    <property type="entry name" value="CELLULASE FAMILY PROTEIN (AFU_ORTHOLOGUE AFUA_5G14560)"/>
    <property type="match status" value="1"/>
</dbReference>
<evidence type="ECO:0000313" key="7">
    <source>
        <dbReference type="EMBL" id="UNI14888.1"/>
    </source>
</evidence>
<feature type="transmembrane region" description="Helical" evidence="5">
    <location>
        <begin position="103"/>
        <end position="123"/>
    </location>
</feature>
<keyword evidence="5" id="KW-1133">Transmembrane helix</keyword>
<organism evidence="7 8">
    <name type="scientific">Purpureocillium takamizusanense</name>
    <dbReference type="NCBI Taxonomy" id="2060973"/>
    <lineage>
        <taxon>Eukaryota</taxon>
        <taxon>Fungi</taxon>
        <taxon>Dikarya</taxon>
        <taxon>Ascomycota</taxon>
        <taxon>Pezizomycotina</taxon>
        <taxon>Sordariomycetes</taxon>
        <taxon>Hypocreomycetidae</taxon>
        <taxon>Hypocreales</taxon>
        <taxon>Ophiocordycipitaceae</taxon>
        <taxon>Purpureocillium</taxon>
    </lineage>
</organism>
<evidence type="ECO:0000256" key="3">
    <source>
        <dbReference type="ARBA" id="ARBA00023295"/>
    </source>
</evidence>
<keyword evidence="5" id="KW-0472">Membrane</keyword>
<dbReference type="SUPFAM" id="SSF51445">
    <property type="entry name" value="(Trans)glycosidases"/>
    <property type="match status" value="1"/>
</dbReference>
<dbReference type="GO" id="GO:0000272">
    <property type="term" value="P:polysaccharide catabolic process"/>
    <property type="evidence" value="ECO:0007669"/>
    <property type="project" value="InterPro"/>
</dbReference>
<dbReference type="InterPro" id="IPR017853">
    <property type="entry name" value="GH"/>
</dbReference>
<keyword evidence="5" id="KW-0812">Transmembrane</keyword>
<proteinExistence type="inferred from homology"/>
<name>A0A9Q8Q763_9HYPO</name>
<dbReference type="EMBL" id="CP086354">
    <property type="protein sequence ID" value="UNI14888.1"/>
    <property type="molecule type" value="Genomic_DNA"/>
</dbReference>
<dbReference type="InterPro" id="IPR001547">
    <property type="entry name" value="Glyco_hydro_5"/>
</dbReference>
<evidence type="ECO:0000259" key="6">
    <source>
        <dbReference type="Pfam" id="PF00150"/>
    </source>
</evidence>
<reference evidence="7" key="1">
    <citation type="submission" date="2021-11" db="EMBL/GenBank/DDBJ databases">
        <title>Purpureocillium_takamizusanense_genome.</title>
        <authorList>
            <person name="Nguyen N.-H."/>
        </authorList>
    </citation>
    <scope>NUCLEOTIDE SEQUENCE</scope>
    <source>
        <strain evidence="7">PT3</strain>
    </source>
</reference>
<accession>A0A9Q8Q763</accession>
<dbReference type="GO" id="GO:0008810">
    <property type="term" value="F:cellulase activity"/>
    <property type="evidence" value="ECO:0007669"/>
    <property type="project" value="UniProtKB-EC"/>
</dbReference>
<dbReference type="PANTHER" id="PTHR31263">
    <property type="entry name" value="CELLULASE FAMILY PROTEIN (AFU_ORTHOLOGUE AFUA_5G14560)"/>
    <property type="match status" value="1"/>
</dbReference>